<keyword evidence="4" id="KW-0804">Transcription</keyword>
<comment type="subcellular location">
    <subcellularLocation>
        <location evidence="1">Nucleus</location>
    </subcellularLocation>
</comment>
<dbReference type="GO" id="GO:0016251">
    <property type="term" value="F:RNA polymerase II general transcription initiation factor activity"/>
    <property type="evidence" value="ECO:0007669"/>
    <property type="project" value="TreeGrafter"/>
</dbReference>
<dbReference type="GO" id="GO:0051123">
    <property type="term" value="P:RNA polymerase II preinitiation complex assembly"/>
    <property type="evidence" value="ECO:0007669"/>
    <property type="project" value="TreeGrafter"/>
</dbReference>
<dbReference type="InterPro" id="IPR037817">
    <property type="entry name" value="TAF7"/>
</dbReference>
<evidence type="ECO:0000256" key="3">
    <source>
        <dbReference type="ARBA" id="ARBA00023015"/>
    </source>
</evidence>
<evidence type="ECO:0000256" key="4">
    <source>
        <dbReference type="ARBA" id="ARBA00023163"/>
    </source>
</evidence>
<feature type="domain" description="TAFII55 protein conserved region" evidence="6">
    <location>
        <begin position="20"/>
        <end position="168"/>
    </location>
</feature>
<organism evidence="7">
    <name type="scientific">Diabrotica virgifera virgifera</name>
    <name type="common">western corn rootworm</name>
    <dbReference type="NCBI Taxonomy" id="50390"/>
    <lineage>
        <taxon>Eukaryota</taxon>
        <taxon>Metazoa</taxon>
        <taxon>Ecdysozoa</taxon>
        <taxon>Arthropoda</taxon>
        <taxon>Hexapoda</taxon>
        <taxon>Insecta</taxon>
        <taxon>Pterygota</taxon>
        <taxon>Neoptera</taxon>
        <taxon>Endopterygota</taxon>
        <taxon>Coleoptera</taxon>
        <taxon>Polyphaga</taxon>
        <taxon>Cucujiformia</taxon>
        <taxon>Chrysomeloidea</taxon>
        <taxon>Chrysomelidae</taxon>
        <taxon>Galerucinae</taxon>
        <taxon>Diabroticina</taxon>
        <taxon>Diabroticites</taxon>
        <taxon>Diabrotica</taxon>
    </lineage>
</organism>
<dbReference type="AlphaFoldDB" id="A0A6P7GTG3"/>
<keyword evidence="3" id="KW-0805">Transcription regulation</keyword>
<reference evidence="7" key="1">
    <citation type="submission" date="2025-08" db="UniProtKB">
        <authorList>
            <consortium name="RefSeq"/>
        </authorList>
    </citation>
    <scope>IDENTIFICATION</scope>
</reference>
<gene>
    <name evidence="7" type="primary">LOC114346220</name>
</gene>
<dbReference type="PANTHER" id="PTHR12228:SF0">
    <property type="entry name" value="TATA-BOX BINDING PROTEIN ASSOCIATED FACTOR 7"/>
    <property type="match status" value="1"/>
</dbReference>
<evidence type="ECO:0000313" key="7">
    <source>
        <dbReference type="RefSeq" id="XP_028152794.1"/>
    </source>
</evidence>
<dbReference type="SMART" id="SM01370">
    <property type="entry name" value="TAFII55_N"/>
    <property type="match status" value="1"/>
</dbReference>
<proteinExistence type="inferred from homology"/>
<protein>
    <submittedName>
        <fullName evidence="7">Transcription initiation factor TFIID subunit 7-like</fullName>
    </submittedName>
</protein>
<evidence type="ECO:0000256" key="2">
    <source>
        <dbReference type="ARBA" id="ARBA00009368"/>
    </source>
</evidence>
<dbReference type="RefSeq" id="XP_028152794.1">
    <property type="nucleotide sequence ID" value="XM_028296993.1"/>
</dbReference>
<evidence type="ECO:0000256" key="1">
    <source>
        <dbReference type="ARBA" id="ARBA00004123"/>
    </source>
</evidence>
<dbReference type="InterPro" id="IPR006751">
    <property type="entry name" value="TAFII55_prot_cons_reg"/>
</dbReference>
<keyword evidence="5" id="KW-0539">Nucleus</keyword>
<dbReference type="PANTHER" id="PTHR12228">
    <property type="entry name" value="TRANSCRIPTION INITIATION FACTOR TFIID 55 KD SUBUNIT-RELATED"/>
    <property type="match status" value="1"/>
</dbReference>
<evidence type="ECO:0000256" key="5">
    <source>
        <dbReference type="ARBA" id="ARBA00023242"/>
    </source>
</evidence>
<name>A0A6P7GTG3_DIAVI</name>
<dbReference type="Pfam" id="PF04658">
    <property type="entry name" value="TAFII55_N"/>
    <property type="match status" value="1"/>
</dbReference>
<comment type="similarity">
    <text evidence="2">Belongs to the TAF7 family.</text>
</comment>
<dbReference type="GO" id="GO:0005669">
    <property type="term" value="C:transcription factor TFIID complex"/>
    <property type="evidence" value="ECO:0007669"/>
    <property type="project" value="InterPro"/>
</dbReference>
<dbReference type="InParanoid" id="A0A6P7GTG3"/>
<accession>A0A6P7GTG3</accession>
<sequence length="187" mass="21667">MNMNQNPINKNKSKSNEIYLEEQFILRLPLEEARQVRTMLHFKPEKIKKSMKISVDPVDNKVSVDLNRKKLFGNLHKLPTIIESQKTNIDNNKSLLYKSADICYLADCSGEESTKKKAETPHGICPPLKNVKTKRFRKTLCNKESAFETESLSKELYHLLRADLEACYTRFEIIYTDDVPKDICKKG</sequence>
<evidence type="ECO:0000259" key="6">
    <source>
        <dbReference type="SMART" id="SM01370"/>
    </source>
</evidence>